<reference evidence="1 2" key="1">
    <citation type="journal article" date="2015" name="Nature">
        <title>rRNA introns, odd ribosomes, and small enigmatic genomes across a large radiation of phyla.</title>
        <authorList>
            <person name="Brown C.T."/>
            <person name="Hug L.A."/>
            <person name="Thomas B.C."/>
            <person name="Sharon I."/>
            <person name="Castelle C.J."/>
            <person name="Singh A."/>
            <person name="Wilkins M.J."/>
            <person name="Williams K.H."/>
            <person name="Banfield J.F."/>
        </authorList>
    </citation>
    <scope>NUCLEOTIDE SEQUENCE [LARGE SCALE GENOMIC DNA]</scope>
</reference>
<evidence type="ECO:0000313" key="2">
    <source>
        <dbReference type="Proteomes" id="UP000034816"/>
    </source>
</evidence>
<proteinExistence type="predicted"/>
<organism evidence="1 2">
    <name type="scientific">candidate division WS6 bacterium GW2011_GWF1_35_23</name>
    <dbReference type="NCBI Taxonomy" id="1619097"/>
    <lineage>
        <taxon>Bacteria</taxon>
        <taxon>Candidatus Dojkabacteria</taxon>
    </lineage>
</organism>
<protein>
    <submittedName>
        <fullName evidence="1">Uncharacterized protein</fullName>
    </submittedName>
</protein>
<evidence type="ECO:0000313" key="1">
    <source>
        <dbReference type="EMBL" id="KKP76798.1"/>
    </source>
</evidence>
<sequence>MGEQDPKDKTSECIFTNVDILNNLYENKVPEDLQKRLTYTADSLNDGTTLEVYSDTETGDQYRFGTLPTIPFVTVYRIIRTTVGEYKILSYHGPSGYAGSEFFFNEEETNSRDFWDILKKQTVLAS</sequence>
<accession>A0A0G0C6A7</accession>
<name>A0A0G0C6A7_9BACT</name>
<dbReference type="EMBL" id="LBQH01000024">
    <property type="protein sequence ID" value="KKP76798.1"/>
    <property type="molecule type" value="Genomic_DNA"/>
</dbReference>
<gene>
    <name evidence="1" type="ORF">UR73_C0024G0005</name>
</gene>
<dbReference type="AlphaFoldDB" id="A0A0G0C6A7"/>
<comment type="caution">
    <text evidence="1">The sequence shown here is derived from an EMBL/GenBank/DDBJ whole genome shotgun (WGS) entry which is preliminary data.</text>
</comment>
<dbReference type="Proteomes" id="UP000034816">
    <property type="component" value="Unassembled WGS sequence"/>
</dbReference>